<dbReference type="InterPro" id="IPR044135">
    <property type="entry name" value="Met-tRNA-FMT_C"/>
</dbReference>
<dbReference type="InterPro" id="IPR011034">
    <property type="entry name" value="Formyl_transferase-like_C_sf"/>
</dbReference>
<organism evidence="11 12">
    <name type="scientific">Candidatus Merdiplasma excrementigallinarum</name>
    <dbReference type="NCBI Taxonomy" id="2840864"/>
    <lineage>
        <taxon>Bacteria</taxon>
        <taxon>Bacillati</taxon>
        <taxon>Bacillota</taxon>
        <taxon>Clostridia</taxon>
        <taxon>Lachnospirales</taxon>
        <taxon>Lachnospiraceae</taxon>
        <taxon>Lachnospiraceae incertae sedis</taxon>
        <taxon>Candidatus Merdiplasma</taxon>
    </lineage>
</organism>
<feature type="domain" description="Formyl transferase C-terminal" evidence="10">
    <location>
        <begin position="206"/>
        <end position="306"/>
    </location>
</feature>
<evidence type="ECO:0000256" key="8">
    <source>
        <dbReference type="HAMAP-Rule" id="MF_00182"/>
    </source>
</evidence>
<dbReference type="PANTHER" id="PTHR11138">
    <property type="entry name" value="METHIONYL-TRNA FORMYLTRANSFERASE"/>
    <property type="match status" value="1"/>
</dbReference>
<dbReference type="InterPro" id="IPR005793">
    <property type="entry name" value="Formyl_trans_C"/>
</dbReference>
<dbReference type="AlphaFoldDB" id="A0A9D1P0Y8"/>
<dbReference type="EC" id="2.1.2.9" evidence="3 8"/>
<dbReference type="GO" id="GO:0005829">
    <property type="term" value="C:cytosol"/>
    <property type="evidence" value="ECO:0007669"/>
    <property type="project" value="TreeGrafter"/>
</dbReference>
<evidence type="ECO:0000256" key="2">
    <source>
        <dbReference type="ARBA" id="ARBA00010699"/>
    </source>
</evidence>
<keyword evidence="6 8" id="KW-0648">Protein biosynthesis</keyword>
<dbReference type="SUPFAM" id="SSF50486">
    <property type="entry name" value="FMT C-terminal domain-like"/>
    <property type="match status" value="1"/>
</dbReference>
<reference evidence="11" key="1">
    <citation type="submission" date="2020-10" db="EMBL/GenBank/DDBJ databases">
        <authorList>
            <person name="Gilroy R."/>
        </authorList>
    </citation>
    <scope>NUCLEOTIDE SEQUENCE</scope>
    <source>
        <strain evidence="11">ChiBcec6-7307</strain>
    </source>
</reference>
<comment type="similarity">
    <text evidence="2 8">Belongs to the Fmt family.</text>
</comment>
<dbReference type="NCBIfam" id="TIGR00460">
    <property type="entry name" value="fmt"/>
    <property type="match status" value="1"/>
</dbReference>
<evidence type="ECO:0000259" key="10">
    <source>
        <dbReference type="Pfam" id="PF02911"/>
    </source>
</evidence>
<feature type="binding site" evidence="8">
    <location>
        <begin position="110"/>
        <end position="113"/>
    </location>
    <ligand>
        <name>(6S)-5,6,7,8-tetrahydrofolate</name>
        <dbReference type="ChEBI" id="CHEBI:57453"/>
    </ligand>
</feature>
<sequence>MKNIVFMGTPDFATGTLRALLASRYCVQAVFTQPDKPKGRGGRVQMPPVKEIALEAGIPVYQPKRIRDPENLEILKNYQPDAIVVVAFGQIIPEEILTLPPWGCINVHASLLPSYRGAAPIQWAVINGEKVSGVTTMRMDTGLDTGDMIMKEQVALDRDETGGSLFEKLSRMGADLLIRTLEALENGTARFEPQPEESPTPYAGMLKKEMGLIDWSRPARSIECLVRGLNPWPSAYTRYRGKMLKIWAAQVEEDGLSREEEKPGTILEAEGKTLKIRTGDGVLRIKELQLEGKKRMETDAFLRGYRMTPGEILGV</sequence>
<name>A0A9D1P0Y8_9FIRM</name>
<dbReference type="InterPro" id="IPR002376">
    <property type="entry name" value="Formyl_transf_N"/>
</dbReference>
<proteinExistence type="inferred from homology"/>
<dbReference type="Proteomes" id="UP000886889">
    <property type="component" value="Unassembled WGS sequence"/>
</dbReference>
<evidence type="ECO:0000256" key="7">
    <source>
        <dbReference type="ARBA" id="ARBA00048558"/>
    </source>
</evidence>
<comment type="caution">
    <text evidence="11">The sequence shown here is derived from an EMBL/GenBank/DDBJ whole genome shotgun (WGS) entry which is preliminary data.</text>
</comment>
<evidence type="ECO:0000256" key="3">
    <source>
        <dbReference type="ARBA" id="ARBA00012261"/>
    </source>
</evidence>
<dbReference type="InterPro" id="IPR037022">
    <property type="entry name" value="Formyl_trans_C_sf"/>
</dbReference>
<evidence type="ECO:0000256" key="1">
    <source>
        <dbReference type="ARBA" id="ARBA00002606"/>
    </source>
</evidence>
<comment type="catalytic activity">
    <reaction evidence="7 8">
        <text>L-methionyl-tRNA(fMet) + (6R)-10-formyltetrahydrofolate = N-formyl-L-methionyl-tRNA(fMet) + (6S)-5,6,7,8-tetrahydrofolate + H(+)</text>
        <dbReference type="Rhea" id="RHEA:24380"/>
        <dbReference type="Rhea" id="RHEA-COMP:9952"/>
        <dbReference type="Rhea" id="RHEA-COMP:9953"/>
        <dbReference type="ChEBI" id="CHEBI:15378"/>
        <dbReference type="ChEBI" id="CHEBI:57453"/>
        <dbReference type="ChEBI" id="CHEBI:78530"/>
        <dbReference type="ChEBI" id="CHEBI:78844"/>
        <dbReference type="ChEBI" id="CHEBI:195366"/>
        <dbReference type="EC" id="2.1.2.9"/>
    </reaction>
</comment>
<dbReference type="InterPro" id="IPR005794">
    <property type="entry name" value="Fmt"/>
</dbReference>
<evidence type="ECO:0000259" key="9">
    <source>
        <dbReference type="Pfam" id="PF00551"/>
    </source>
</evidence>
<protein>
    <recommendedName>
        <fullName evidence="4 8">Methionyl-tRNA formyltransferase</fullName>
        <ecNumber evidence="3 8">2.1.2.9</ecNumber>
    </recommendedName>
</protein>
<gene>
    <name evidence="8" type="primary">fmt</name>
    <name evidence="11" type="ORF">IAC80_08120</name>
</gene>
<dbReference type="EMBL" id="DVOS01000065">
    <property type="protein sequence ID" value="HIV23885.1"/>
    <property type="molecule type" value="Genomic_DNA"/>
</dbReference>
<feature type="domain" description="Formyl transferase N-terminal" evidence="9">
    <location>
        <begin position="3"/>
        <end position="180"/>
    </location>
</feature>
<dbReference type="CDD" id="cd08646">
    <property type="entry name" value="FMT_core_Met-tRNA-FMT_N"/>
    <property type="match status" value="1"/>
</dbReference>
<evidence type="ECO:0000256" key="4">
    <source>
        <dbReference type="ARBA" id="ARBA00016014"/>
    </source>
</evidence>
<comment type="function">
    <text evidence="1 8">Attaches a formyl group to the free amino group of methionyl-tRNA(fMet). The formyl group appears to play a dual role in the initiator identity of N-formylmethionyl-tRNA by promoting its recognition by IF2 and preventing the misappropriation of this tRNA by the elongation apparatus.</text>
</comment>
<dbReference type="InterPro" id="IPR041711">
    <property type="entry name" value="Met-tRNA-FMT_N"/>
</dbReference>
<dbReference type="Pfam" id="PF02911">
    <property type="entry name" value="Formyl_trans_C"/>
    <property type="match status" value="1"/>
</dbReference>
<evidence type="ECO:0000313" key="11">
    <source>
        <dbReference type="EMBL" id="HIV23885.1"/>
    </source>
</evidence>
<evidence type="ECO:0000313" key="12">
    <source>
        <dbReference type="Proteomes" id="UP000886889"/>
    </source>
</evidence>
<keyword evidence="5 8" id="KW-0808">Transferase</keyword>
<dbReference type="InterPro" id="IPR036477">
    <property type="entry name" value="Formyl_transf_N_sf"/>
</dbReference>
<dbReference type="Gene3D" id="3.40.50.170">
    <property type="entry name" value="Formyl transferase, N-terminal domain"/>
    <property type="match status" value="1"/>
</dbReference>
<dbReference type="SUPFAM" id="SSF53328">
    <property type="entry name" value="Formyltransferase"/>
    <property type="match status" value="1"/>
</dbReference>
<dbReference type="GO" id="GO:0004479">
    <property type="term" value="F:methionyl-tRNA formyltransferase activity"/>
    <property type="evidence" value="ECO:0007669"/>
    <property type="project" value="UniProtKB-UniRule"/>
</dbReference>
<dbReference type="HAMAP" id="MF_00182">
    <property type="entry name" value="Formyl_trans"/>
    <property type="match status" value="1"/>
</dbReference>
<accession>A0A9D1P0Y8</accession>
<dbReference type="Gene3D" id="3.10.25.10">
    <property type="entry name" value="Formyl transferase, C-terminal domain"/>
    <property type="match status" value="1"/>
</dbReference>
<dbReference type="PANTHER" id="PTHR11138:SF5">
    <property type="entry name" value="METHIONYL-TRNA FORMYLTRANSFERASE, MITOCHONDRIAL"/>
    <property type="match status" value="1"/>
</dbReference>
<dbReference type="CDD" id="cd08704">
    <property type="entry name" value="Met_tRNA_FMT_C"/>
    <property type="match status" value="1"/>
</dbReference>
<reference evidence="11" key="2">
    <citation type="journal article" date="2021" name="PeerJ">
        <title>Extensive microbial diversity within the chicken gut microbiome revealed by metagenomics and culture.</title>
        <authorList>
            <person name="Gilroy R."/>
            <person name="Ravi A."/>
            <person name="Getino M."/>
            <person name="Pursley I."/>
            <person name="Horton D.L."/>
            <person name="Alikhan N.F."/>
            <person name="Baker D."/>
            <person name="Gharbi K."/>
            <person name="Hall N."/>
            <person name="Watson M."/>
            <person name="Adriaenssens E.M."/>
            <person name="Foster-Nyarko E."/>
            <person name="Jarju S."/>
            <person name="Secka A."/>
            <person name="Antonio M."/>
            <person name="Oren A."/>
            <person name="Chaudhuri R.R."/>
            <person name="La Ragione R."/>
            <person name="Hildebrand F."/>
            <person name="Pallen M.J."/>
        </authorList>
    </citation>
    <scope>NUCLEOTIDE SEQUENCE</scope>
    <source>
        <strain evidence="11">ChiBcec6-7307</strain>
    </source>
</reference>
<evidence type="ECO:0000256" key="6">
    <source>
        <dbReference type="ARBA" id="ARBA00022917"/>
    </source>
</evidence>
<evidence type="ECO:0000256" key="5">
    <source>
        <dbReference type="ARBA" id="ARBA00022679"/>
    </source>
</evidence>
<dbReference type="Pfam" id="PF00551">
    <property type="entry name" value="Formyl_trans_N"/>
    <property type="match status" value="1"/>
</dbReference>